<accession>A0AAE9WDU3</accession>
<dbReference type="HAMAP" id="MF_03102">
    <property type="entry name" value="Mdm10"/>
    <property type="match status" value="1"/>
</dbReference>
<dbReference type="AlphaFoldDB" id="A0AAE9WDU3"/>
<name>A0AAE9WDU3_9SCHI</name>
<dbReference type="GO" id="GO:0045040">
    <property type="term" value="P:protein insertion into mitochondrial outer membrane"/>
    <property type="evidence" value="ECO:0007669"/>
    <property type="project" value="UniProtKB-UniRule"/>
</dbReference>
<reference evidence="7 8" key="1">
    <citation type="journal article" date="2023" name="G3 (Bethesda)">
        <title>A high-quality reference genome for the fission yeast Schizosaccharomyces osmophilus.</title>
        <authorList>
            <person name="Jia G.S."/>
            <person name="Zhang W.C."/>
            <person name="Liang Y."/>
            <person name="Liu X.H."/>
            <person name="Rhind N."/>
            <person name="Pidoux A."/>
            <person name="Brysch-Herzberg M."/>
            <person name="Du L.L."/>
        </authorList>
    </citation>
    <scope>NUCLEOTIDE SEQUENCE [LARGE SCALE GENOMIC DNA]</scope>
    <source>
        <strain evidence="7 8">CBS 15793</strain>
    </source>
</reference>
<dbReference type="PANTHER" id="PTHR28035">
    <property type="entry name" value="MITOCHONDRIAL DISTRIBUTION AND MORPHOLOGY PROTEIN 10"/>
    <property type="match status" value="1"/>
</dbReference>
<evidence type="ECO:0000256" key="2">
    <source>
        <dbReference type="ARBA" id="ARBA00022692"/>
    </source>
</evidence>
<comment type="domain">
    <text evidence="6">Lacks alpha-helical transmembrane segments, suggesting that it resides in the membrane via beta-sheet conformations similar to those predicted for other outer membrane proteins and porin.</text>
</comment>
<dbReference type="GO" id="GO:0015914">
    <property type="term" value="P:phospholipid transport"/>
    <property type="evidence" value="ECO:0007669"/>
    <property type="project" value="TreeGrafter"/>
</dbReference>
<dbReference type="GO" id="GO:1990456">
    <property type="term" value="P:mitochondrion-endoplasmic reticulum membrane tethering"/>
    <property type="evidence" value="ECO:0007669"/>
    <property type="project" value="UniProtKB-UniRule"/>
</dbReference>
<comment type="subunit">
    <text evidence="6">Component of the ER-mitochondria encounter structure (ERMES) or MDM complex, composed of MMM1, MDM10, MDM12 and MDM34. Associates with the mitochondrial outer membrane sorting assembly machinery SAM(core) complex.</text>
</comment>
<evidence type="ECO:0000256" key="5">
    <source>
        <dbReference type="ARBA" id="ARBA00023136"/>
    </source>
</evidence>
<comment type="function">
    <text evidence="6">Component of the ERMES/MDM complex, which serves as a molecular tether to connect the endoplasmic reticulum and mitochondria. Components of this complex are involved in the control of mitochondrial shape and protein biogenesis and may function in phospholipid exchange. MDM10 is involved in the late assembly steps of the general translocase of the mitochondrial outer membrane (TOM complex). Functions in the TOM40-specific route of the assembly of outer membrane beta-barrel proteins, including the association of TOM40 with the receptor TOM22 and small TOM proteins. Can associate with the SAM(core) complex as well as the MDM12-MMM1 complex, both involved in late steps of the major beta-barrel assembly pathway, that is responsible for biogenesis of all outer membrane beta-barrel proteins. May act as a switch that shuttles between both complexes and channels precursor proteins into the TOM40-specific pathway. Plays a role in mitochondrial morphology and in the inheritance of mitochondria.</text>
</comment>
<protein>
    <recommendedName>
        <fullName evidence="6">Mitochondrial distribution and morphology protein 10</fullName>
    </recommendedName>
    <alternativeName>
        <fullName evidence="6">Mitochondrial inheritance component MDM10</fullName>
    </alternativeName>
</protein>
<dbReference type="PANTHER" id="PTHR28035:SF1">
    <property type="entry name" value="MITOCHONDRIAL DISTRIBUTION AND MORPHOLOGY PROTEIN 10"/>
    <property type="match status" value="1"/>
</dbReference>
<keyword evidence="1 6" id="KW-1134">Transmembrane beta strand</keyword>
<evidence type="ECO:0000256" key="4">
    <source>
        <dbReference type="ARBA" id="ARBA00023128"/>
    </source>
</evidence>
<proteinExistence type="inferred from homology"/>
<evidence type="ECO:0000256" key="3">
    <source>
        <dbReference type="ARBA" id="ARBA00022787"/>
    </source>
</evidence>
<keyword evidence="2 6" id="KW-0812">Transmembrane</keyword>
<comment type="subcellular location">
    <subcellularLocation>
        <location evidence="6">Mitochondrion outer membrane</location>
        <topology evidence="6">Multi-pass membrane protein</topology>
    </subcellularLocation>
    <text evidence="6">The ERMES/MDM complex localizes to a few discrete foci (around 10 per single cell), that represent mitochondria-endoplasmic reticulum junctions. These foci are often found next to mtDNA nucleoids.</text>
</comment>
<gene>
    <name evidence="7" type="primary">mdm10</name>
    <name evidence="6" type="synonym">MDM10</name>
    <name evidence="7" type="ORF">SOMG_02661</name>
</gene>
<dbReference type="Pfam" id="PF12519">
    <property type="entry name" value="MDM10"/>
    <property type="match status" value="1"/>
</dbReference>
<sequence length="373" mass="42443">MLSFTDYICYEYLKTTNWNVHNLYCNLTQTADNILRFDIPSGINCQLSSLTTPNFVSKCEISAMPILNGSLSYIYSNVDLDNAKVNPLTELQKFYEGYRHVDVPFIHYQGELEDFNLPKKSTLLYGCIFLPSKKLDAIFARRLSPWSLFSVLATNEVDDPNGGTMCFQWQHDTGKRSLELMYETTEAMVGLRALWNLNLKENHMKKRNDSCKSTSNMCWSLGFETYYGILTKCPGASLGMRLHSGPSHLYSPFILTCTLNPIVGHITSTFSTAEPHVKAFSTQYDFNLYSYESKLQIGTELWRGKFLSRTVGENNRSKIQSCTSVLKSVLSTTGEISLLWQARIRNFLLTLGTTAHITKIDPLYFGIHLEYAN</sequence>
<dbReference type="KEGG" id="som:SOMG_02661"/>
<dbReference type="RefSeq" id="XP_056038037.1">
    <property type="nucleotide sequence ID" value="XM_056181452.1"/>
</dbReference>
<dbReference type="EMBL" id="CP115612">
    <property type="protein sequence ID" value="WBW73794.1"/>
    <property type="molecule type" value="Genomic_DNA"/>
</dbReference>
<dbReference type="GO" id="GO:0051654">
    <property type="term" value="P:establishment of mitochondrion localization"/>
    <property type="evidence" value="ECO:0007669"/>
    <property type="project" value="TreeGrafter"/>
</dbReference>
<comment type="similarity">
    <text evidence="6">Belongs to the MDM10 family.</text>
</comment>
<dbReference type="GO" id="GO:0070096">
    <property type="term" value="P:mitochondrial outer membrane translocase complex assembly"/>
    <property type="evidence" value="ECO:0007669"/>
    <property type="project" value="UniProtKB-UniRule"/>
</dbReference>
<dbReference type="GO" id="GO:0001401">
    <property type="term" value="C:SAM complex"/>
    <property type="evidence" value="ECO:0007669"/>
    <property type="project" value="TreeGrafter"/>
</dbReference>
<keyword evidence="4 6" id="KW-0496">Mitochondrion</keyword>
<keyword evidence="3 6" id="KW-1000">Mitochondrion outer membrane</keyword>
<dbReference type="GO" id="GO:0032865">
    <property type="term" value="C:ERMES complex"/>
    <property type="evidence" value="ECO:0007669"/>
    <property type="project" value="UniProtKB-UniRule"/>
</dbReference>
<evidence type="ECO:0000256" key="1">
    <source>
        <dbReference type="ARBA" id="ARBA00022452"/>
    </source>
</evidence>
<evidence type="ECO:0000313" key="8">
    <source>
        <dbReference type="Proteomes" id="UP001212411"/>
    </source>
</evidence>
<evidence type="ECO:0000313" key="7">
    <source>
        <dbReference type="EMBL" id="WBW73794.1"/>
    </source>
</evidence>
<organism evidence="7 8">
    <name type="scientific">Schizosaccharomyces osmophilus</name>
    <dbReference type="NCBI Taxonomy" id="2545709"/>
    <lineage>
        <taxon>Eukaryota</taxon>
        <taxon>Fungi</taxon>
        <taxon>Dikarya</taxon>
        <taxon>Ascomycota</taxon>
        <taxon>Taphrinomycotina</taxon>
        <taxon>Schizosaccharomycetes</taxon>
        <taxon>Schizosaccharomycetales</taxon>
        <taxon>Schizosaccharomycetaceae</taxon>
        <taxon>Schizosaccharomyces</taxon>
    </lineage>
</organism>
<dbReference type="Proteomes" id="UP001212411">
    <property type="component" value="Chromosome 2"/>
</dbReference>
<dbReference type="GeneID" id="80876141"/>
<keyword evidence="5 6" id="KW-0472">Membrane</keyword>
<dbReference type="InterPro" id="IPR027539">
    <property type="entry name" value="Mdm10"/>
</dbReference>
<keyword evidence="8" id="KW-1185">Reference proteome</keyword>
<evidence type="ECO:0000256" key="6">
    <source>
        <dbReference type="HAMAP-Rule" id="MF_03102"/>
    </source>
</evidence>